<accession>A0A101KNA3</accession>
<dbReference type="InterPro" id="IPR011711">
    <property type="entry name" value="GntR_C"/>
</dbReference>
<dbReference type="OrthoDB" id="7618373at2"/>
<feature type="compositionally biased region" description="Basic residues" evidence="4">
    <location>
        <begin position="269"/>
        <end position="279"/>
    </location>
</feature>
<dbReference type="CDD" id="cd07377">
    <property type="entry name" value="WHTH_GntR"/>
    <property type="match status" value="1"/>
</dbReference>
<dbReference type="PANTHER" id="PTHR43537:SF53">
    <property type="entry name" value="HTH-TYPE TRANSCRIPTIONAL REPRESSOR NANR"/>
    <property type="match status" value="1"/>
</dbReference>
<dbReference type="GO" id="GO:0003677">
    <property type="term" value="F:DNA binding"/>
    <property type="evidence" value="ECO:0007669"/>
    <property type="project" value="UniProtKB-KW"/>
</dbReference>
<proteinExistence type="predicted"/>
<sequence>MSSRSQTIADILTRAIIDHRLVPGCKLGERELAEIFDVSRIVVRQALIRLADDGLAQIERNRGAFVAKPSMQEAMEIYDALTLVEQGVAAQLSDRLGPAGWAELRQHVERQRQAVAAGNDALADVLGQEFHTVFVRLSRNKVMQEIHAQLVRRTTLLRSLITADFDYCNLLDDHSRVVDLLEKGRLKQAMDLIDTHHRSVVRGYIMDREVFPEMTPAEALAPYLEAKADGATTSVAPRKQAETSGNGDGAAHLHVHLPKKDRAPTSRAASKKTNRGLPT</sequence>
<dbReference type="Gene3D" id="1.10.10.10">
    <property type="entry name" value="Winged helix-like DNA-binding domain superfamily/Winged helix DNA-binding domain"/>
    <property type="match status" value="1"/>
</dbReference>
<dbReference type="Proteomes" id="UP000053176">
    <property type="component" value="Unassembled WGS sequence"/>
</dbReference>
<dbReference type="EMBL" id="LPWA01000149">
    <property type="protein sequence ID" value="KUM23959.1"/>
    <property type="molecule type" value="Genomic_DNA"/>
</dbReference>
<dbReference type="SMART" id="SM00345">
    <property type="entry name" value="HTH_GNTR"/>
    <property type="match status" value="1"/>
</dbReference>
<organism evidence="6 7">
    <name type="scientific">Rhizobium loti</name>
    <name type="common">Mesorhizobium loti</name>
    <dbReference type="NCBI Taxonomy" id="381"/>
    <lineage>
        <taxon>Bacteria</taxon>
        <taxon>Pseudomonadati</taxon>
        <taxon>Pseudomonadota</taxon>
        <taxon>Alphaproteobacteria</taxon>
        <taxon>Hyphomicrobiales</taxon>
        <taxon>Phyllobacteriaceae</taxon>
        <taxon>Mesorhizobium</taxon>
    </lineage>
</organism>
<dbReference type="PANTHER" id="PTHR43537">
    <property type="entry name" value="TRANSCRIPTIONAL REGULATOR, GNTR FAMILY"/>
    <property type="match status" value="1"/>
</dbReference>
<dbReference type="GO" id="GO:0003700">
    <property type="term" value="F:DNA-binding transcription factor activity"/>
    <property type="evidence" value="ECO:0007669"/>
    <property type="project" value="InterPro"/>
</dbReference>
<evidence type="ECO:0000256" key="1">
    <source>
        <dbReference type="ARBA" id="ARBA00023015"/>
    </source>
</evidence>
<dbReference type="Pfam" id="PF07729">
    <property type="entry name" value="FCD"/>
    <property type="match status" value="1"/>
</dbReference>
<dbReference type="InterPro" id="IPR000524">
    <property type="entry name" value="Tscrpt_reg_HTH_GntR"/>
</dbReference>
<dbReference type="Gene3D" id="1.20.120.530">
    <property type="entry name" value="GntR ligand-binding domain-like"/>
    <property type="match status" value="1"/>
</dbReference>
<dbReference type="SUPFAM" id="SSF48008">
    <property type="entry name" value="GntR ligand-binding domain-like"/>
    <property type="match status" value="1"/>
</dbReference>
<keyword evidence="3" id="KW-0804">Transcription</keyword>
<dbReference type="SUPFAM" id="SSF46785">
    <property type="entry name" value="Winged helix' DNA-binding domain"/>
    <property type="match status" value="1"/>
</dbReference>
<evidence type="ECO:0000313" key="7">
    <source>
        <dbReference type="Proteomes" id="UP000053176"/>
    </source>
</evidence>
<dbReference type="InterPro" id="IPR008920">
    <property type="entry name" value="TF_FadR/GntR_C"/>
</dbReference>
<dbReference type="Pfam" id="PF00392">
    <property type="entry name" value="GntR"/>
    <property type="match status" value="1"/>
</dbReference>
<feature type="region of interest" description="Disordered" evidence="4">
    <location>
        <begin position="231"/>
        <end position="279"/>
    </location>
</feature>
<evidence type="ECO:0000313" key="6">
    <source>
        <dbReference type="EMBL" id="KUM23959.1"/>
    </source>
</evidence>
<keyword evidence="1" id="KW-0805">Transcription regulation</keyword>
<evidence type="ECO:0000259" key="5">
    <source>
        <dbReference type="PROSITE" id="PS50949"/>
    </source>
</evidence>
<protein>
    <submittedName>
        <fullName evidence="6">GntR family transcriptional regulator</fullName>
    </submittedName>
</protein>
<dbReference type="PRINTS" id="PR00035">
    <property type="entry name" value="HTHGNTR"/>
</dbReference>
<name>A0A101KNA3_RHILI</name>
<gene>
    <name evidence="6" type="ORF">AU467_32230</name>
</gene>
<dbReference type="PROSITE" id="PS50949">
    <property type="entry name" value="HTH_GNTR"/>
    <property type="match status" value="1"/>
</dbReference>
<evidence type="ECO:0000256" key="2">
    <source>
        <dbReference type="ARBA" id="ARBA00023125"/>
    </source>
</evidence>
<feature type="domain" description="HTH gntR-type" evidence="5">
    <location>
        <begin position="2"/>
        <end position="69"/>
    </location>
</feature>
<dbReference type="InterPro" id="IPR036388">
    <property type="entry name" value="WH-like_DNA-bd_sf"/>
</dbReference>
<dbReference type="AlphaFoldDB" id="A0A101KNA3"/>
<evidence type="ECO:0000256" key="3">
    <source>
        <dbReference type="ARBA" id="ARBA00023163"/>
    </source>
</evidence>
<evidence type="ECO:0000256" key="4">
    <source>
        <dbReference type="SAM" id="MobiDB-lite"/>
    </source>
</evidence>
<dbReference type="SMART" id="SM00895">
    <property type="entry name" value="FCD"/>
    <property type="match status" value="1"/>
</dbReference>
<keyword evidence="2" id="KW-0238">DNA-binding</keyword>
<dbReference type="InterPro" id="IPR036390">
    <property type="entry name" value="WH_DNA-bd_sf"/>
</dbReference>
<comment type="caution">
    <text evidence="6">The sequence shown here is derived from an EMBL/GenBank/DDBJ whole genome shotgun (WGS) entry which is preliminary data.</text>
</comment>
<reference evidence="6 7" key="1">
    <citation type="submission" date="2015-12" db="EMBL/GenBank/DDBJ databases">
        <title>Draft genome sequence of Mesorhizobium sp. UFLA 01-765, a multitolerant efficient symbiont and plant-growth promoting strain isolated from Zn-mining soil using Leucaena leucocephala as a trap plant.</title>
        <authorList>
            <person name="Rangel W.M."/>
            <person name="Thijs S."/>
            <person name="Longatti S.M."/>
            <person name="Moreira F.M."/>
            <person name="Weyens N."/>
            <person name="Vangronsveld J."/>
            <person name="Van Hamme J.D."/>
            <person name="Bottos E.M."/>
            <person name="Rineau F."/>
        </authorList>
    </citation>
    <scope>NUCLEOTIDE SEQUENCE [LARGE SCALE GENOMIC DNA]</scope>
    <source>
        <strain evidence="6 7">UFLA 01-765</strain>
    </source>
</reference>